<dbReference type="RefSeq" id="WP_199494634.1">
    <property type="nucleotide sequence ID" value="NZ_CAXAWT010000002.1"/>
</dbReference>
<keyword evidence="4" id="KW-0249">Electron transport</keyword>
<dbReference type="SUPFAM" id="SSF47175">
    <property type="entry name" value="Cytochromes"/>
    <property type="match status" value="1"/>
</dbReference>
<dbReference type="GO" id="GO:0042597">
    <property type="term" value="C:periplasmic space"/>
    <property type="evidence" value="ECO:0007669"/>
    <property type="project" value="InterPro"/>
</dbReference>
<evidence type="ECO:0000256" key="5">
    <source>
        <dbReference type="ARBA" id="ARBA00023004"/>
    </source>
</evidence>
<proteinExistence type="predicted"/>
<evidence type="ECO:0000256" key="3">
    <source>
        <dbReference type="ARBA" id="ARBA00022723"/>
    </source>
</evidence>
<comment type="caution">
    <text evidence="10">The sequence shown here is derived from an EMBL/GenBank/DDBJ whole genome shotgun (WGS) entry which is preliminary data.</text>
</comment>
<comment type="PTM">
    <text evidence="7">Binds 1 heme group per subunit.</text>
</comment>
<evidence type="ECO:0000256" key="2">
    <source>
        <dbReference type="ARBA" id="ARBA00022617"/>
    </source>
</evidence>
<sequence length="154" mass="17148">MKKQLLITAIAGFMGLSFNVSADENAFNDGDKAVEYRQKALSVMQQNFAAMAAMVKGEVEYNADFFQRRADDFEKMSSIPWSGFAVEGAMPGDNSDALTAIWDNWEDFQQRANDLQEYAAKLSEVSQQGSIDSIKPVFMDAAKTCKGCHDNYKD</sequence>
<dbReference type="PIRSF" id="PIRSF000027">
    <property type="entry name" value="Cytc_c_prime"/>
    <property type="match status" value="1"/>
</dbReference>
<evidence type="ECO:0000313" key="9">
    <source>
        <dbReference type="EMBL" id="MBJ7267210.1"/>
    </source>
</evidence>
<feature type="binding site" description="covalent" evidence="7">
    <location>
        <position position="145"/>
    </location>
    <ligand>
        <name>heme c</name>
        <dbReference type="ChEBI" id="CHEBI:61717"/>
    </ligand>
</feature>
<evidence type="ECO:0000313" key="10">
    <source>
        <dbReference type="EMBL" id="MBJ7315517.1"/>
    </source>
</evidence>
<dbReference type="GO" id="GO:0009055">
    <property type="term" value="F:electron transfer activity"/>
    <property type="evidence" value="ECO:0007669"/>
    <property type="project" value="InterPro"/>
</dbReference>
<gene>
    <name evidence="9" type="ORF">JHC10_09705</name>
    <name evidence="10" type="ORF">JHC11_05875</name>
</gene>
<name>A0A8I1GAQ8_9GAMM</name>
<dbReference type="GO" id="GO:0022900">
    <property type="term" value="P:electron transport chain"/>
    <property type="evidence" value="ECO:0007669"/>
    <property type="project" value="InterPro"/>
</dbReference>
<feature type="binding site" description="axial binding residue" evidence="6">
    <location>
        <position position="149"/>
    </location>
    <ligand>
        <name>heme c</name>
        <dbReference type="ChEBI" id="CHEBI:61717"/>
    </ligand>
    <ligandPart>
        <name>Fe</name>
        <dbReference type="ChEBI" id="CHEBI:18248"/>
    </ligandPart>
</feature>
<keyword evidence="2 7" id="KW-0349">Heme</keyword>
<dbReference type="Pfam" id="PF01322">
    <property type="entry name" value="Cytochrom_C_2"/>
    <property type="match status" value="1"/>
</dbReference>
<accession>A0A8I1GAQ8</accession>
<evidence type="ECO:0000256" key="1">
    <source>
        <dbReference type="ARBA" id="ARBA00022448"/>
    </source>
</evidence>
<dbReference type="Gene3D" id="1.20.120.10">
    <property type="entry name" value="Cytochrome c/b562"/>
    <property type="match status" value="1"/>
</dbReference>
<keyword evidence="5 6" id="KW-0408">Iron</keyword>
<evidence type="ECO:0000256" key="8">
    <source>
        <dbReference type="SAM" id="SignalP"/>
    </source>
</evidence>
<organism evidence="10 11">
    <name type="scientific">Idiomarina abyssalis</name>
    <dbReference type="NCBI Taxonomy" id="86102"/>
    <lineage>
        <taxon>Bacteria</taxon>
        <taxon>Pseudomonadati</taxon>
        <taxon>Pseudomonadota</taxon>
        <taxon>Gammaproteobacteria</taxon>
        <taxon>Alteromonadales</taxon>
        <taxon>Idiomarinaceae</taxon>
        <taxon>Idiomarina</taxon>
    </lineage>
</organism>
<dbReference type="EMBL" id="JAEMOP010000002">
    <property type="protein sequence ID" value="MBJ7315517.1"/>
    <property type="molecule type" value="Genomic_DNA"/>
</dbReference>
<dbReference type="GO" id="GO:0020037">
    <property type="term" value="F:heme binding"/>
    <property type="evidence" value="ECO:0007669"/>
    <property type="project" value="InterPro"/>
</dbReference>
<evidence type="ECO:0000313" key="11">
    <source>
        <dbReference type="Proteomes" id="UP000621390"/>
    </source>
</evidence>
<feature type="binding site" description="covalent" evidence="7">
    <location>
        <position position="148"/>
    </location>
    <ligand>
        <name>heme c</name>
        <dbReference type="ChEBI" id="CHEBI:61717"/>
    </ligand>
</feature>
<dbReference type="PROSITE" id="PS51009">
    <property type="entry name" value="CYTCII"/>
    <property type="match status" value="1"/>
</dbReference>
<feature type="signal peptide" evidence="8">
    <location>
        <begin position="1"/>
        <end position="22"/>
    </location>
</feature>
<dbReference type="AlphaFoldDB" id="A0A8I1GAQ8"/>
<dbReference type="Proteomes" id="UP000655994">
    <property type="component" value="Unassembled WGS sequence"/>
</dbReference>
<keyword evidence="1" id="KW-0813">Transport</keyword>
<dbReference type="InterPro" id="IPR010980">
    <property type="entry name" value="Cyt_c/b562"/>
</dbReference>
<dbReference type="InterPro" id="IPR002321">
    <property type="entry name" value="Cyt_c_II"/>
</dbReference>
<evidence type="ECO:0000256" key="4">
    <source>
        <dbReference type="ARBA" id="ARBA00022982"/>
    </source>
</evidence>
<reference evidence="10 12" key="1">
    <citation type="submission" date="2020-09" db="EMBL/GenBank/DDBJ databases">
        <title>Draft Genomes of Bacterial Isolates from North Pond Shallow Sediments.</title>
        <authorList>
            <person name="Kiel Reese B."/>
            <person name="Mullis M."/>
            <person name="Weisend R.E."/>
        </authorList>
    </citation>
    <scope>NUCLEOTIDE SEQUENCE</scope>
    <source>
        <strain evidence="10">KJE-2</strain>
        <strain evidence="9 12">KJE-3</strain>
    </source>
</reference>
<feature type="chain" id="PRO_5034245171" evidence="8">
    <location>
        <begin position="23"/>
        <end position="154"/>
    </location>
</feature>
<dbReference type="Proteomes" id="UP000621390">
    <property type="component" value="Unassembled WGS sequence"/>
</dbReference>
<dbReference type="InterPro" id="IPR012127">
    <property type="entry name" value="Cyt_c_prime"/>
</dbReference>
<evidence type="ECO:0000256" key="7">
    <source>
        <dbReference type="PIRSR" id="PIRSR000027-2"/>
    </source>
</evidence>
<keyword evidence="3 6" id="KW-0479">Metal-binding</keyword>
<keyword evidence="8" id="KW-0732">Signal</keyword>
<dbReference type="EMBL" id="JAEMOS010000029">
    <property type="protein sequence ID" value="MBJ7267210.1"/>
    <property type="molecule type" value="Genomic_DNA"/>
</dbReference>
<evidence type="ECO:0000313" key="12">
    <source>
        <dbReference type="Proteomes" id="UP000655994"/>
    </source>
</evidence>
<protein>
    <submittedName>
        <fullName evidence="10">Cytochrome c</fullName>
    </submittedName>
</protein>
<keyword evidence="12" id="KW-1185">Reference proteome</keyword>
<dbReference type="GO" id="GO:0005506">
    <property type="term" value="F:iron ion binding"/>
    <property type="evidence" value="ECO:0007669"/>
    <property type="project" value="InterPro"/>
</dbReference>
<evidence type="ECO:0000256" key="6">
    <source>
        <dbReference type="PIRSR" id="PIRSR000027-1"/>
    </source>
</evidence>